<evidence type="ECO:0000256" key="2">
    <source>
        <dbReference type="ARBA" id="ARBA00022741"/>
    </source>
</evidence>
<dbReference type="Gene3D" id="3.40.50.300">
    <property type="entry name" value="P-loop containing nucleotide triphosphate hydrolases"/>
    <property type="match status" value="1"/>
</dbReference>
<feature type="domain" description="ABC transporter" evidence="4">
    <location>
        <begin position="35"/>
        <end position="180"/>
    </location>
</feature>
<feature type="non-terminal residue" evidence="5">
    <location>
        <position position="181"/>
    </location>
</feature>
<dbReference type="PROSITE" id="PS00211">
    <property type="entry name" value="ABC_TRANSPORTER_1"/>
    <property type="match status" value="1"/>
</dbReference>
<evidence type="ECO:0000313" key="5">
    <source>
        <dbReference type="EMBL" id="GAH58791.1"/>
    </source>
</evidence>
<dbReference type="InterPro" id="IPR027417">
    <property type="entry name" value="P-loop_NTPase"/>
</dbReference>
<gene>
    <name evidence="5" type="ORF">S03H2_32821</name>
</gene>
<comment type="caution">
    <text evidence="5">The sequence shown here is derived from an EMBL/GenBank/DDBJ whole genome shotgun (WGS) entry which is preliminary data.</text>
</comment>
<evidence type="ECO:0000259" key="4">
    <source>
        <dbReference type="Pfam" id="PF00005"/>
    </source>
</evidence>
<dbReference type="CDD" id="cd03257">
    <property type="entry name" value="ABC_NikE_OppD_transporters"/>
    <property type="match status" value="1"/>
</dbReference>
<dbReference type="SUPFAM" id="SSF52540">
    <property type="entry name" value="P-loop containing nucleoside triphosphate hydrolases"/>
    <property type="match status" value="1"/>
</dbReference>
<evidence type="ECO:0000256" key="3">
    <source>
        <dbReference type="ARBA" id="ARBA00022840"/>
    </source>
</evidence>
<organism evidence="5">
    <name type="scientific">marine sediment metagenome</name>
    <dbReference type="NCBI Taxonomy" id="412755"/>
    <lineage>
        <taxon>unclassified sequences</taxon>
        <taxon>metagenomes</taxon>
        <taxon>ecological metagenomes</taxon>
    </lineage>
</organism>
<keyword evidence="3" id="KW-0067">ATP-binding</keyword>
<proteinExistence type="predicted"/>
<protein>
    <recommendedName>
        <fullName evidence="4">ABC transporter domain-containing protein</fullName>
    </recommendedName>
</protein>
<dbReference type="Pfam" id="PF00005">
    <property type="entry name" value="ABC_tran"/>
    <property type="match status" value="1"/>
</dbReference>
<dbReference type="EMBL" id="BARU01019949">
    <property type="protein sequence ID" value="GAH58791.1"/>
    <property type="molecule type" value="Genomic_DNA"/>
</dbReference>
<dbReference type="GO" id="GO:0005524">
    <property type="term" value="F:ATP binding"/>
    <property type="evidence" value="ECO:0007669"/>
    <property type="project" value="UniProtKB-KW"/>
</dbReference>
<dbReference type="PANTHER" id="PTHR43776">
    <property type="entry name" value="TRANSPORT ATP-BINDING PROTEIN"/>
    <property type="match status" value="1"/>
</dbReference>
<name>X1GLJ4_9ZZZZ</name>
<evidence type="ECO:0000256" key="1">
    <source>
        <dbReference type="ARBA" id="ARBA00022448"/>
    </source>
</evidence>
<dbReference type="GO" id="GO:0016887">
    <property type="term" value="F:ATP hydrolysis activity"/>
    <property type="evidence" value="ECO:0007669"/>
    <property type="project" value="InterPro"/>
</dbReference>
<dbReference type="InterPro" id="IPR050319">
    <property type="entry name" value="ABC_transp_ATP-bind"/>
</dbReference>
<accession>X1GLJ4</accession>
<sequence>MDEYILKVENICKYYYIKRQNNLFSRAKIYILKAVNNVNLKMKRKETVAIIGESGSGKTTLGKTIIRIYNPTKGKIWLNNKEISSLRGKELKKIRQKIQMIFQDPDASLNPRQKISDIISLPLRIHLNISKREIEEKVKKLINLVGLPEYCKDNYPHSLSGGQKQRVGIARALSLEPNILV</sequence>
<dbReference type="InterPro" id="IPR003439">
    <property type="entry name" value="ABC_transporter-like_ATP-bd"/>
</dbReference>
<keyword evidence="1" id="KW-0813">Transport</keyword>
<keyword evidence="2" id="KW-0547">Nucleotide-binding</keyword>
<dbReference type="PANTHER" id="PTHR43776:SF8">
    <property type="entry name" value="ABC TRANSPORTER, ATP-BINDING PROTEIN"/>
    <property type="match status" value="1"/>
</dbReference>
<dbReference type="InterPro" id="IPR017871">
    <property type="entry name" value="ABC_transporter-like_CS"/>
</dbReference>
<dbReference type="AlphaFoldDB" id="X1GLJ4"/>
<reference evidence="5" key="1">
    <citation type="journal article" date="2014" name="Front. Microbiol.">
        <title>High frequency of phylogenetically diverse reductive dehalogenase-homologous genes in deep subseafloor sedimentary metagenomes.</title>
        <authorList>
            <person name="Kawai M."/>
            <person name="Futagami T."/>
            <person name="Toyoda A."/>
            <person name="Takaki Y."/>
            <person name="Nishi S."/>
            <person name="Hori S."/>
            <person name="Arai W."/>
            <person name="Tsubouchi T."/>
            <person name="Morono Y."/>
            <person name="Uchiyama I."/>
            <person name="Ito T."/>
            <person name="Fujiyama A."/>
            <person name="Inagaki F."/>
            <person name="Takami H."/>
        </authorList>
    </citation>
    <scope>NUCLEOTIDE SEQUENCE</scope>
    <source>
        <strain evidence="5">Expedition CK06-06</strain>
    </source>
</reference>